<keyword evidence="1" id="KW-0812">Transmembrane</keyword>
<evidence type="ECO:0000313" key="3">
    <source>
        <dbReference type="Proteomes" id="UP000196402"/>
    </source>
</evidence>
<evidence type="ECO:0000256" key="1">
    <source>
        <dbReference type="SAM" id="Phobius"/>
    </source>
</evidence>
<dbReference type="VEuPathDB" id="PlasmoDB:PVPAM_130014900"/>
<dbReference type="AlphaFoldDB" id="A0A1G4EAC2"/>
<feature type="transmembrane region" description="Helical" evidence="1">
    <location>
        <begin position="244"/>
        <end position="263"/>
    </location>
</feature>
<dbReference type="EMBL" id="FLYH01000360">
    <property type="protein sequence ID" value="SCA60444.1"/>
    <property type="molecule type" value="Genomic_DNA"/>
</dbReference>
<reference evidence="2 3" key="1">
    <citation type="submission" date="2016-07" db="EMBL/GenBank/DDBJ databases">
        <authorList>
            <consortium name="Pathogen Informatics"/>
        </authorList>
    </citation>
    <scope>NUCLEOTIDE SEQUENCE [LARGE SCALE GENOMIC DNA]</scope>
</reference>
<keyword evidence="1" id="KW-0472">Membrane</keyword>
<keyword evidence="1" id="KW-1133">Transmembrane helix</keyword>
<evidence type="ECO:0000313" key="2">
    <source>
        <dbReference type="EMBL" id="SCA60444.1"/>
    </source>
</evidence>
<protein>
    <recommendedName>
        <fullName evidence="4">VIR protein</fullName>
    </recommendedName>
</protein>
<dbReference type="Proteomes" id="UP000196402">
    <property type="component" value="Unassembled WGS sequence"/>
</dbReference>
<sequence length="318" mass="37754">MACPTVLIEESYEFFKYIKKYLSHNDKLNDSDMLEKHENSCEFMSSDRMFTANQRSNGLCERFNYLIELLTSGQKEGLSKYDKEYLNFWLNNEFNTTDNKSPICVKYFYDKLKQKKPDTYINSLEGKLYNITREHFENMRILNNLYKNYGKIFNDKNDVVCESKENCLRYSNICYDEYKKGLIRCINKQGVWCENLIEFNNMYKTENIDASLSNVFSYNDLIDLPSTEDVEYELYGGLNSWKNLTMLIFSILGSTIGLFFYIYKFSPCGKKFCAKAKTKKKIRHNIPMETHEFLHPYDYPNTNSNNTYNLHYKSVNFS</sequence>
<accession>A0A1G4EAC2</accession>
<evidence type="ECO:0008006" key="4">
    <source>
        <dbReference type="Google" id="ProtNLM"/>
    </source>
</evidence>
<dbReference type="VEuPathDB" id="PlasmoDB:PVP01_0000500"/>
<gene>
    <name evidence="2" type="ORF">PVT01_000107200</name>
</gene>
<proteinExistence type="predicted"/>
<organism evidence="2 3">
    <name type="scientific">Plasmodium vivax</name>
    <name type="common">malaria parasite P. vivax</name>
    <dbReference type="NCBI Taxonomy" id="5855"/>
    <lineage>
        <taxon>Eukaryota</taxon>
        <taxon>Sar</taxon>
        <taxon>Alveolata</taxon>
        <taxon>Apicomplexa</taxon>
        <taxon>Aconoidasida</taxon>
        <taxon>Haemosporida</taxon>
        <taxon>Plasmodiidae</taxon>
        <taxon>Plasmodium</taxon>
        <taxon>Plasmodium (Plasmodium)</taxon>
    </lineage>
</organism>
<name>A0A1G4EAC2_PLAVI</name>
<dbReference type="VEuPathDB" id="PlasmoDB:PVW1_000020800"/>